<dbReference type="AlphaFoldDB" id="A0A1E5IJ06"/>
<dbReference type="GO" id="GO:0005524">
    <property type="term" value="F:ATP binding"/>
    <property type="evidence" value="ECO:0007669"/>
    <property type="project" value="InterPro"/>
</dbReference>
<accession>A0A1E5IJ06</accession>
<evidence type="ECO:0000313" key="3">
    <source>
        <dbReference type="Proteomes" id="UP000095237"/>
    </source>
</evidence>
<name>A0A1E5IJ06_ENDTX</name>
<protein>
    <recommendedName>
        <fullName evidence="1">Helicase/UvrB N-terminal domain-containing protein</fullName>
    </recommendedName>
</protein>
<proteinExistence type="predicted"/>
<evidence type="ECO:0000259" key="1">
    <source>
        <dbReference type="Pfam" id="PF04851"/>
    </source>
</evidence>
<feature type="domain" description="Helicase/UvrB N-terminal" evidence="1">
    <location>
        <begin position="10"/>
        <end position="108"/>
    </location>
</feature>
<organism evidence="2 3">
    <name type="scientific">Endomicrobium trichonymphae</name>
    <dbReference type="NCBI Taxonomy" id="1408204"/>
    <lineage>
        <taxon>Bacteria</taxon>
        <taxon>Pseudomonadati</taxon>
        <taxon>Elusimicrobiota</taxon>
        <taxon>Endomicrobiia</taxon>
        <taxon>Endomicrobiales</taxon>
        <taxon>Endomicrobiaceae</taxon>
        <taxon>Candidatus Endomicrobiellum</taxon>
    </lineage>
</organism>
<dbReference type="InterPro" id="IPR006935">
    <property type="entry name" value="Helicase/UvrB_N"/>
</dbReference>
<dbReference type="GO" id="GO:0016787">
    <property type="term" value="F:hydrolase activity"/>
    <property type="evidence" value="ECO:0007669"/>
    <property type="project" value="InterPro"/>
</dbReference>
<comment type="caution">
    <text evidence="2">The sequence shown here is derived from an EMBL/GenBank/DDBJ whole genome shotgun (WGS) entry which is preliminary data.</text>
</comment>
<gene>
    <name evidence="2" type="ORF">ATZ36_00895</name>
</gene>
<reference evidence="2 3" key="1">
    <citation type="submission" date="2015-11" db="EMBL/GenBank/DDBJ databases">
        <title>Evidence for parallel genomic evolution in an endosymbiosis of termite gut flagellates.</title>
        <authorList>
            <person name="Zheng H."/>
        </authorList>
    </citation>
    <scope>NUCLEOTIDE SEQUENCE [LARGE SCALE GENOMIC DNA]</scope>
    <source>
        <strain evidence="2 3">CET450</strain>
    </source>
</reference>
<evidence type="ECO:0000313" key="2">
    <source>
        <dbReference type="EMBL" id="OEG70487.1"/>
    </source>
</evidence>
<dbReference type="Proteomes" id="UP000095237">
    <property type="component" value="Unassembled WGS sequence"/>
</dbReference>
<dbReference type="EMBL" id="LNVX01000324">
    <property type="protein sequence ID" value="OEG70487.1"/>
    <property type="molecule type" value="Genomic_DNA"/>
</dbReference>
<keyword evidence="3" id="KW-1185">Reference proteome</keyword>
<dbReference type="Pfam" id="PF04851">
    <property type="entry name" value="ResIII"/>
    <property type="match status" value="1"/>
</dbReference>
<dbReference type="GO" id="GO:0003677">
    <property type="term" value="F:DNA binding"/>
    <property type="evidence" value="ECO:0007669"/>
    <property type="project" value="InterPro"/>
</dbReference>
<sequence length="113" mass="13689">MIKQFKIKIEGFNRSRERKIKLINLINYEDDKQGFNYDCSIKVYYRSDLLRDDRKESILDYKNYDNEGNWYVFLDEVHHCKKENSSMQNYVSVLSRNGFLFNFSATFTENKIT</sequence>